<dbReference type="Proteomes" id="UP000006671">
    <property type="component" value="Unassembled WGS sequence"/>
</dbReference>
<protein>
    <recommendedName>
        <fullName evidence="6">E3 ubiquitin-protein ligase CHFR</fullName>
        <ecNumber evidence="5">2.3.2.27</ecNumber>
    </recommendedName>
    <alternativeName>
        <fullName evidence="17">Checkpoint with forkhead and RING finger domains protein</fullName>
    </alternativeName>
    <alternativeName>
        <fullName evidence="16">RING-type E3 ubiquitin transferase CHFR</fullName>
    </alternativeName>
</protein>
<dbReference type="KEGG" id="ngr:NAEGRDRAFT_34083"/>
<dbReference type="SMART" id="SM00184">
    <property type="entry name" value="RING"/>
    <property type="match status" value="1"/>
</dbReference>
<keyword evidence="13" id="KW-0862">Zinc</keyword>
<dbReference type="GeneID" id="8847763"/>
<dbReference type="EC" id="2.3.2.27" evidence="5"/>
<dbReference type="PANTHER" id="PTHR16079">
    <property type="entry name" value="UBIQUITIN LIGASE PROTEIN CHFR"/>
    <property type="match status" value="1"/>
</dbReference>
<comment type="catalytic activity">
    <reaction evidence="1">
        <text>S-ubiquitinyl-[E2 ubiquitin-conjugating enzyme]-L-cysteine + [acceptor protein]-L-lysine = [E2 ubiquitin-conjugating enzyme]-L-cysteine + N(6)-ubiquitinyl-[acceptor protein]-L-lysine.</text>
        <dbReference type="EC" id="2.3.2.27"/>
    </reaction>
</comment>
<dbReference type="GO" id="GO:0006511">
    <property type="term" value="P:ubiquitin-dependent protein catabolic process"/>
    <property type="evidence" value="ECO:0007669"/>
    <property type="project" value="TreeGrafter"/>
</dbReference>
<accession>D2VH26</accession>
<dbReference type="PROSITE" id="PS00518">
    <property type="entry name" value="ZF_RING_1"/>
    <property type="match status" value="1"/>
</dbReference>
<evidence type="ECO:0000256" key="3">
    <source>
        <dbReference type="ARBA" id="ARBA00004906"/>
    </source>
</evidence>
<evidence type="ECO:0000256" key="9">
    <source>
        <dbReference type="ARBA" id="ARBA00022723"/>
    </source>
</evidence>
<evidence type="ECO:0000256" key="15">
    <source>
        <dbReference type="ARBA" id="ARBA00023306"/>
    </source>
</evidence>
<name>D2VH26_NAEGR</name>
<sequence>MATLDATLDEIIVDNNEDDAPSSEVIAESEVKRVEIAKLIPAISPSNFNAIIIYSDEKVIELGRKPEFRPECIFSDGRISTVHGRVNIICDEGKASSDPTKYSIQFTDLGRNGCFVNGKKLGTNNSVILSEGDTIGLVVPSISHKLSSELPIYTLALCNSTPPPNQQTQELADQEEQRTQEIDDAMANELTCPICSGIFYRPVSVIPCLHNFCSSCLSSWLNPSNNNSYFGQNMNCPTCRATIQEVRKNPTLNNLTETYLKTHPKQDREKEEKEEMDKKDAYINKTDLVLYKRNNNNNDDSDSDSDDDYHRRRRNRRDETSSDESDSDDDTPVRVCDECTNPNPIDNYQCAAHALHNSCSTCNCRLAFRHHDTSLSPDRRQNCELCGMIYCNLYKQVTNTQSPCYISGIHKLKEHTSIISLPSTCLNNNQVERDILIDYIRTKNITVQDVYNTCMTKVESGTYTHPSYPNFTTDSRFCQSCAYKYFNELIYCYRAEIDSADLPATVTSRPTCWYGRDCRTQIHNRGHASRFNHISENTSNNRH</sequence>
<dbReference type="InterPro" id="IPR018957">
    <property type="entry name" value="Znf_C3HC4_RING-type"/>
</dbReference>
<dbReference type="GO" id="GO:0061630">
    <property type="term" value="F:ubiquitin protein ligase activity"/>
    <property type="evidence" value="ECO:0007669"/>
    <property type="project" value="UniProtKB-EC"/>
</dbReference>
<dbReference type="OMA" id="CTNCESK"/>
<dbReference type="PROSITE" id="PS50006">
    <property type="entry name" value="FHA_DOMAIN"/>
    <property type="match status" value="1"/>
</dbReference>
<evidence type="ECO:0000256" key="8">
    <source>
        <dbReference type="ARBA" id="ARBA00022679"/>
    </source>
</evidence>
<keyword evidence="23" id="KW-1185">Reference proteome</keyword>
<dbReference type="EMBL" id="GG738871">
    <property type="protein sequence ID" value="EFC43911.1"/>
    <property type="molecule type" value="Genomic_DNA"/>
</dbReference>
<evidence type="ECO:0000256" key="19">
    <source>
        <dbReference type="SAM" id="MobiDB-lite"/>
    </source>
</evidence>
<dbReference type="Pfam" id="PF17979">
    <property type="entry name" value="zf-CRD"/>
    <property type="match status" value="1"/>
</dbReference>
<dbReference type="InterPro" id="IPR052256">
    <property type="entry name" value="E3_ubiquitin-ligase_CHFR"/>
</dbReference>
<proteinExistence type="inferred from homology"/>
<feature type="domain" description="RING-type" evidence="21">
    <location>
        <begin position="192"/>
        <end position="240"/>
    </location>
</feature>
<evidence type="ECO:0000256" key="17">
    <source>
        <dbReference type="ARBA" id="ARBA00031332"/>
    </source>
</evidence>
<evidence type="ECO:0000256" key="14">
    <source>
        <dbReference type="ARBA" id="ARBA00023242"/>
    </source>
</evidence>
<keyword evidence="7" id="KW-0132">Cell division</keyword>
<dbReference type="InterPro" id="IPR040909">
    <property type="entry name" value="CHFR_Znf-CRD"/>
</dbReference>
<evidence type="ECO:0000259" key="21">
    <source>
        <dbReference type="PROSITE" id="PS50089"/>
    </source>
</evidence>
<dbReference type="SUPFAM" id="SSF57850">
    <property type="entry name" value="RING/U-box"/>
    <property type="match status" value="1"/>
</dbReference>
<dbReference type="Gene3D" id="3.30.40.10">
    <property type="entry name" value="Zinc/RING finger domain, C3HC4 (zinc finger)"/>
    <property type="match status" value="1"/>
</dbReference>
<keyword evidence="10 18" id="KW-0863">Zinc-finger</keyword>
<evidence type="ECO:0000256" key="10">
    <source>
        <dbReference type="ARBA" id="ARBA00022771"/>
    </source>
</evidence>
<dbReference type="STRING" id="5762.D2VH26"/>
<evidence type="ECO:0000256" key="11">
    <source>
        <dbReference type="ARBA" id="ARBA00022776"/>
    </source>
</evidence>
<evidence type="ECO:0000256" key="16">
    <source>
        <dbReference type="ARBA" id="ARBA00029800"/>
    </source>
</evidence>
<comment type="similarity">
    <text evidence="4">Belongs to the CHFR family.</text>
</comment>
<keyword evidence="8" id="KW-0808">Transferase</keyword>
<keyword evidence="12" id="KW-0833">Ubl conjugation pathway</keyword>
<reference evidence="22 23" key="1">
    <citation type="journal article" date="2010" name="Cell">
        <title>The genome of Naegleria gruberi illuminates early eukaryotic versatility.</title>
        <authorList>
            <person name="Fritz-Laylin L.K."/>
            <person name="Prochnik S.E."/>
            <person name="Ginger M.L."/>
            <person name="Dacks J.B."/>
            <person name="Carpenter M.L."/>
            <person name="Field M.C."/>
            <person name="Kuo A."/>
            <person name="Paredez A."/>
            <person name="Chapman J."/>
            <person name="Pham J."/>
            <person name="Shu S."/>
            <person name="Neupane R."/>
            <person name="Cipriano M."/>
            <person name="Mancuso J."/>
            <person name="Tu H."/>
            <person name="Salamov A."/>
            <person name="Lindquist E."/>
            <person name="Shapiro H."/>
            <person name="Lucas S."/>
            <person name="Grigoriev I.V."/>
            <person name="Cande W.Z."/>
            <person name="Fulton C."/>
            <person name="Rokhsar D.S."/>
            <person name="Dawson S.C."/>
        </authorList>
    </citation>
    <scope>NUCLEOTIDE SEQUENCE [LARGE SCALE GENOMIC DNA]</scope>
    <source>
        <strain evidence="22 23">NEG-M</strain>
    </source>
</reference>
<dbReference type="Gene3D" id="2.60.200.20">
    <property type="match status" value="1"/>
</dbReference>
<dbReference type="RefSeq" id="XP_002676655.1">
    <property type="nucleotide sequence ID" value="XM_002676609.1"/>
</dbReference>
<evidence type="ECO:0000256" key="4">
    <source>
        <dbReference type="ARBA" id="ARBA00005797"/>
    </source>
</evidence>
<evidence type="ECO:0000256" key="12">
    <source>
        <dbReference type="ARBA" id="ARBA00022786"/>
    </source>
</evidence>
<dbReference type="InterPro" id="IPR013083">
    <property type="entry name" value="Znf_RING/FYVE/PHD"/>
</dbReference>
<evidence type="ECO:0000256" key="18">
    <source>
        <dbReference type="PROSITE-ProRule" id="PRU00175"/>
    </source>
</evidence>
<evidence type="ECO:0000259" key="20">
    <source>
        <dbReference type="PROSITE" id="PS50006"/>
    </source>
</evidence>
<dbReference type="Gene3D" id="3.30.40.140">
    <property type="match status" value="1"/>
</dbReference>
<dbReference type="UniPathway" id="UPA00143"/>
<dbReference type="GO" id="GO:0016567">
    <property type="term" value="P:protein ubiquitination"/>
    <property type="evidence" value="ECO:0007669"/>
    <property type="project" value="UniProtKB-UniPathway"/>
</dbReference>
<feature type="domain" description="FHA" evidence="20">
    <location>
        <begin position="60"/>
        <end position="121"/>
    </location>
</feature>
<evidence type="ECO:0000256" key="5">
    <source>
        <dbReference type="ARBA" id="ARBA00012483"/>
    </source>
</evidence>
<keyword evidence="14" id="KW-0539">Nucleus</keyword>
<dbReference type="GO" id="GO:0005634">
    <property type="term" value="C:nucleus"/>
    <property type="evidence" value="ECO:0007669"/>
    <property type="project" value="TreeGrafter"/>
</dbReference>
<dbReference type="SMART" id="SM00240">
    <property type="entry name" value="FHA"/>
    <property type="match status" value="1"/>
</dbReference>
<feature type="compositionally biased region" description="Basic and acidic residues" evidence="19">
    <location>
        <begin position="264"/>
        <end position="282"/>
    </location>
</feature>
<dbReference type="GO" id="GO:0051301">
    <property type="term" value="P:cell division"/>
    <property type="evidence" value="ECO:0007669"/>
    <property type="project" value="UniProtKB-KW"/>
</dbReference>
<dbReference type="Pfam" id="PF00498">
    <property type="entry name" value="FHA"/>
    <property type="match status" value="1"/>
</dbReference>
<evidence type="ECO:0000256" key="1">
    <source>
        <dbReference type="ARBA" id="ARBA00000900"/>
    </source>
</evidence>
<evidence type="ECO:0000256" key="7">
    <source>
        <dbReference type="ARBA" id="ARBA00022618"/>
    </source>
</evidence>
<feature type="compositionally biased region" description="Acidic residues" evidence="19">
    <location>
        <begin position="321"/>
        <end position="330"/>
    </location>
</feature>
<dbReference type="PANTHER" id="PTHR16079:SF4">
    <property type="entry name" value="E3 UBIQUITIN-PROTEIN LIGASE CHFR"/>
    <property type="match status" value="1"/>
</dbReference>
<dbReference type="InterPro" id="IPR017907">
    <property type="entry name" value="Znf_RING_CS"/>
</dbReference>
<comment type="pathway">
    <text evidence="3">Protein modification; protein ubiquitination.</text>
</comment>
<dbReference type="VEuPathDB" id="AmoebaDB:NAEGRDRAFT_34083"/>
<dbReference type="PROSITE" id="PS50089">
    <property type="entry name" value="ZF_RING_2"/>
    <property type="match status" value="1"/>
</dbReference>
<feature type="region of interest" description="Disordered" evidence="19">
    <location>
        <begin position="254"/>
        <end position="334"/>
    </location>
</feature>
<evidence type="ECO:0000256" key="6">
    <source>
        <dbReference type="ARBA" id="ARBA00017908"/>
    </source>
</evidence>
<dbReference type="InParanoid" id="D2VH26"/>
<evidence type="ECO:0000256" key="2">
    <source>
        <dbReference type="ARBA" id="ARBA00004322"/>
    </source>
</evidence>
<dbReference type="InterPro" id="IPR000253">
    <property type="entry name" value="FHA_dom"/>
</dbReference>
<dbReference type="OrthoDB" id="1305878at2759"/>
<comment type="subcellular location">
    <subcellularLocation>
        <location evidence="2">Nucleus</location>
        <location evidence="2">PML body</location>
    </subcellularLocation>
</comment>
<dbReference type="Pfam" id="PF00097">
    <property type="entry name" value="zf-C3HC4"/>
    <property type="match status" value="1"/>
</dbReference>
<organism evidence="23">
    <name type="scientific">Naegleria gruberi</name>
    <name type="common">Amoeba</name>
    <dbReference type="NCBI Taxonomy" id="5762"/>
    <lineage>
        <taxon>Eukaryota</taxon>
        <taxon>Discoba</taxon>
        <taxon>Heterolobosea</taxon>
        <taxon>Tetramitia</taxon>
        <taxon>Eutetramitia</taxon>
        <taxon>Vahlkampfiidae</taxon>
        <taxon>Naegleria</taxon>
    </lineage>
</organism>
<dbReference type="AlphaFoldDB" id="D2VH26"/>
<keyword evidence="9" id="KW-0479">Metal-binding</keyword>
<dbReference type="SUPFAM" id="SSF49879">
    <property type="entry name" value="SMAD/FHA domain"/>
    <property type="match status" value="1"/>
</dbReference>
<keyword evidence="11" id="KW-0498">Mitosis</keyword>
<dbReference type="InterPro" id="IPR001841">
    <property type="entry name" value="Znf_RING"/>
</dbReference>
<evidence type="ECO:0000256" key="13">
    <source>
        <dbReference type="ARBA" id="ARBA00022833"/>
    </source>
</evidence>
<keyword evidence="15" id="KW-0131">Cell cycle</keyword>
<evidence type="ECO:0000313" key="22">
    <source>
        <dbReference type="EMBL" id="EFC43911.1"/>
    </source>
</evidence>
<dbReference type="eggNOG" id="KOG0802">
    <property type="taxonomic scope" value="Eukaryota"/>
</dbReference>
<evidence type="ECO:0000313" key="23">
    <source>
        <dbReference type="Proteomes" id="UP000006671"/>
    </source>
</evidence>
<dbReference type="CDD" id="cd16503">
    <property type="entry name" value="RING-HC_CHFR"/>
    <property type="match status" value="1"/>
</dbReference>
<dbReference type="InterPro" id="IPR008984">
    <property type="entry name" value="SMAD_FHA_dom_sf"/>
</dbReference>
<dbReference type="GO" id="GO:0008270">
    <property type="term" value="F:zinc ion binding"/>
    <property type="evidence" value="ECO:0007669"/>
    <property type="project" value="UniProtKB-KW"/>
</dbReference>
<gene>
    <name evidence="22" type="ORF">NAEGRDRAFT_34083</name>
</gene>